<proteinExistence type="predicted"/>
<evidence type="ECO:0000256" key="1">
    <source>
        <dbReference type="SAM" id="Phobius"/>
    </source>
</evidence>
<name>A0A263BTB0_9BACI</name>
<keyword evidence="3" id="KW-1185">Reference proteome</keyword>
<evidence type="ECO:0000313" key="2">
    <source>
        <dbReference type="EMBL" id="OZM56954.1"/>
    </source>
</evidence>
<dbReference type="EMBL" id="NPIA01000004">
    <property type="protein sequence ID" value="OZM56954.1"/>
    <property type="molecule type" value="Genomic_DNA"/>
</dbReference>
<keyword evidence="1" id="KW-1133">Transmembrane helix</keyword>
<feature type="transmembrane region" description="Helical" evidence="1">
    <location>
        <begin position="7"/>
        <end position="25"/>
    </location>
</feature>
<keyword evidence="1" id="KW-0812">Transmembrane</keyword>
<sequence length="63" mass="7084">MEKIKNIIAFGFAIFVFALSILLFIKLGLHPVFAVLFGLFDGAIALFAAVTFLFSEEEVEEWE</sequence>
<protein>
    <submittedName>
        <fullName evidence="2">Uncharacterized protein</fullName>
    </submittedName>
</protein>
<evidence type="ECO:0000313" key="3">
    <source>
        <dbReference type="Proteomes" id="UP000217083"/>
    </source>
</evidence>
<comment type="caution">
    <text evidence="2">The sequence shown here is derived from an EMBL/GenBank/DDBJ whole genome shotgun (WGS) entry which is preliminary data.</text>
</comment>
<keyword evidence="1" id="KW-0472">Membrane</keyword>
<dbReference type="AlphaFoldDB" id="A0A263BTB0"/>
<organism evidence="2 3">
    <name type="scientific">Lottiidibacillus patelloidae</name>
    <dbReference type="NCBI Taxonomy" id="2670334"/>
    <lineage>
        <taxon>Bacteria</taxon>
        <taxon>Bacillati</taxon>
        <taxon>Bacillota</taxon>
        <taxon>Bacilli</taxon>
        <taxon>Bacillales</taxon>
        <taxon>Bacillaceae</taxon>
        <taxon>Lottiidibacillus</taxon>
    </lineage>
</organism>
<gene>
    <name evidence="2" type="ORF">CIB95_09290</name>
</gene>
<feature type="transmembrane region" description="Helical" evidence="1">
    <location>
        <begin position="31"/>
        <end position="54"/>
    </location>
</feature>
<reference evidence="2 3" key="2">
    <citation type="submission" date="2017-09" db="EMBL/GenBank/DDBJ databases">
        <title>Bacillus patelloidae sp. nov., isolated from the intestinal tract of a marine limpet.</title>
        <authorList>
            <person name="Liu R."/>
            <person name="Dong C."/>
            <person name="Shao Z."/>
        </authorList>
    </citation>
    <scope>NUCLEOTIDE SEQUENCE [LARGE SCALE GENOMIC DNA]</scope>
    <source>
        <strain evidence="2 3">SA5d-4</strain>
    </source>
</reference>
<dbReference type="Proteomes" id="UP000217083">
    <property type="component" value="Unassembled WGS sequence"/>
</dbReference>
<dbReference type="RefSeq" id="WP_094924475.1">
    <property type="nucleotide sequence ID" value="NZ_NPIA01000004.1"/>
</dbReference>
<accession>A0A263BTB0</accession>
<reference evidence="3" key="1">
    <citation type="submission" date="2017-08" db="EMBL/GenBank/DDBJ databases">
        <authorList>
            <person name="Huang Z."/>
        </authorList>
    </citation>
    <scope>NUCLEOTIDE SEQUENCE [LARGE SCALE GENOMIC DNA]</scope>
    <source>
        <strain evidence="3">SA5d-4</strain>
    </source>
</reference>